<feature type="region of interest" description="Disordered" evidence="1">
    <location>
        <begin position="118"/>
        <end position="155"/>
    </location>
</feature>
<evidence type="ECO:0000313" key="2">
    <source>
        <dbReference type="EMBL" id="MDT0432808.1"/>
    </source>
</evidence>
<organism evidence="2 3">
    <name type="scientific">Streptomyces salyersiae</name>
    <dbReference type="NCBI Taxonomy" id="3075530"/>
    <lineage>
        <taxon>Bacteria</taxon>
        <taxon>Bacillati</taxon>
        <taxon>Actinomycetota</taxon>
        <taxon>Actinomycetes</taxon>
        <taxon>Kitasatosporales</taxon>
        <taxon>Streptomycetaceae</taxon>
        <taxon>Streptomyces</taxon>
    </lineage>
</organism>
<reference evidence="3" key="1">
    <citation type="submission" date="2023-07" db="EMBL/GenBank/DDBJ databases">
        <title>30 novel species of actinomycetes from the DSMZ collection.</title>
        <authorList>
            <person name="Nouioui I."/>
        </authorList>
    </citation>
    <scope>NUCLEOTIDE SEQUENCE [LARGE SCALE GENOMIC DNA]</scope>
    <source>
        <strain evidence="3">DSM 41770</strain>
    </source>
</reference>
<evidence type="ECO:0000313" key="3">
    <source>
        <dbReference type="Proteomes" id="UP001183777"/>
    </source>
</evidence>
<dbReference type="Proteomes" id="UP001183777">
    <property type="component" value="Unassembled WGS sequence"/>
</dbReference>
<proteinExistence type="predicted"/>
<comment type="caution">
    <text evidence="2">The sequence shown here is derived from an EMBL/GenBank/DDBJ whole genome shotgun (WGS) entry which is preliminary data.</text>
</comment>
<evidence type="ECO:0008006" key="4">
    <source>
        <dbReference type="Google" id="ProtNLM"/>
    </source>
</evidence>
<dbReference type="EMBL" id="JAVREX010000029">
    <property type="protein sequence ID" value="MDT0432808.1"/>
    <property type="molecule type" value="Genomic_DNA"/>
</dbReference>
<gene>
    <name evidence="2" type="ORF">RM649_34980</name>
</gene>
<feature type="compositionally biased region" description="Basic residues" evidence="1">
    <location>
        <begin position="140"/>
        <end position="155"/>
    </location>
</feature>
<sequence length="155" mass="17095">MTETDVDQLDPEQGPAEAADFTAFFAEEAATRPRQPITLYGTRYLLPHSLPLMFTMQMERVQASEDVEDVRTMLATLYGPGALDRWAEKGMTEDQLGIVLIYSAANIKRPGSCTMQRAAELHAEQSAGKAPAPAPANREQRRKKTKKKGRSSGGR</sequence>
<dbReference type="RefSeq" id="WP_311661715.1">
    <property type="nucleotide sequence ID" value="NZ_JAVREX010000029.1"/>
</dbReference>
<keyword evidence="3" id="KW-1185">Reference proteome</keyword>
<accession>A0ABU2RYZ3</accession>
<name>A0ABU2RYZ3_9ACTN</name>
<evidence type="ECO:0000256" key="1">
    <source>
        <dbReference type="SAM" id="MobiDB-lite"/>
    </source>
</evidence>
<protein>
    <recommendedName>
        <fullName evidence="4">Tail assembly chaperone</fullName>
    </recommendedName>
</protein>